<keyword evidence="6" id="KW-1185">Reference proteome</keyword>
<evidence type="ECO:0000313" key="5">
    <source>
        <dbReference type="EMBL" id="ADM08686.1"/>
    </source>
</evidence>
<keyword evidence="2" id="KW-0548">Nucleotidyltransferase</keyword>
<evidence type="ECO:0000256" key="2">
    <source>
        <dbReference type="ARBA" id="ARBA00022695"/>
    </source>
</evidence>
<dbReference type="Pfam" id="PF12804">
    <property type="entry name" value="NTP_transf_3"/>
    <property type="match status" value="1"/>
</dbReference>
<dbReference type="RefSeq" id="WP_013299660.1">
    <property type="nucleotide sequence ID" value="NC_014414.1"/>
</dbReference>
<organism evidence="5 6">
    <name type="scientific">Parvularcula bermudensis (strain ATCC BAA-594 / HTCC2503 / KCTC 12087)</name>
    <dbReference type="NCBI Taxonomy" id="314260"/>
    <lineage>
        <taxon>Bacteria</taxon>
        <taxon>Pseudomonadati</taxon>
        <taxon>Pseudomonadota</taxon>
        <taxon>Alphaproteobacteria</taxon>
        <taxon>Parvularculales</taxon>
        <taxon>Parvularculaceae</taxon>
        <taxon>Parvularcula</taxon>
    </lineage>
</organism>
<proteinExistence type="predicted"/>
<evidence type="ECO:0000259" key="4">
    <source>
        <dbReference type="Pfam" id="PF12804"/>
    </source>
</evidence>
<reference evidence="6" key="1">
    <citation type="submission" date="2010-08" db="EMBL/GenBank/DDBJ databases">
        <title>Genome sequence of Parvularcula bermudensis HTCC2503.</title>
        <authorList>
            <person name="Kang D.-M."/>
            <person name="Oh H.-M."/>
            <person name="Cho J.-C."/>
        </authorList>
    </citation>
    <scope>NUCLEOTIDE SEQUENCE [LARGE SCALE GENOMIC DNA]</scope>
    <source>
        <strain evidence="6">ATCC BAA-594 / HTCC2503 / KCTC 12087</strain>
    </source>
</reference>
<dbReference type="STRING" id="314260.PB2503_03047"/>
<dbReference type="AlphaFoldDB" id="E0TD27"/>
<keyword evidence="1 5" id="KW-0808">Transferase</keyword>
<evidence type="ECO:0000256" key="1">
    <source>
        <dbReference type="ARBA" id="ARBA00022679"/>
    </source>
</evidence>
<dbReference type="Gene3D" id="3.90.550.10">
    <property type="entry name" value="Spore Coat Polysaccharide Biosynthesis Protein SpsA, Chain A"/>
    <property type="match status" value="1"/>
</dbReference>
<dbReference type="PANTHER" id="PTHR43584">
    <property type="entry name" value="NUCLEOTIDYL TRANSFERASE"/>
    <property type="match status" value="1"/>
</dbReference>
<sequence length="235" mass="25595">MIDTAMVLAAGLGTRFREVAGDRPKPLVPVAGRPLLDWVLAMLDDGGVKRAVVNIHYQPEMMRAHLQGIEVPKVDISDETTALMETGGGLMKATPLLGEGPVFCTNTDAIMPFEGGRPVEALRSAWHDERMDALLLLIPLGQTSGYKGSGDFTLDTDGRLSWSGPGERFVYSGLQIIHPRLWSGLRPEAQSTTVFWNQAMAAGRLCGLVYDGRWMHIGDRPGFDRAVEELEGHAA</sequence>
<feature type="domain" description="MobA-like NTP transferase" evidence="4">
    <location>
        <begin position="5"/>
        <end position="133"/>
    </location>
</feature>
<dbReference type="InterPro" id="IPR029044">
    <property type="entry name" value="Nucleotide-diphossugar_trans"/>
</dbReference>
<dbReference type="InterPro" id="IPR050065">
    <property type="entry name" value="GlmU-like"/>
</dbReference>
<dbReference type="KEGG" id="pbr:PB2503_03047"/>
<evidence type="ECO:0000313" key="6">
    <source>
        <dbReference type="Proteomes" id="UP000001302"/>
    </source>
</evidence>
<reference evidence="5 6" key="2">
    <citation type="journal article" date="2011" name="J. Bacteriol.">
        <title>Complete genome sequence of strain HTCC2503T of Parvularcula bermudensis, the type species of the order "Parvularculales" in the class Alphaproteobacteria.</title>
        <authorList>
            <person name="Oh H.M."/>
            <person name="Kang I."/>
            <person name="Vergin K.L."/>
            <person name="Kang D."/>
            <person name="Rhee K.H."/>
            <person name="Giovannoni S.J."/>
            <person name="Cho J.C."/>
        </authorList>
    </citation>
    <scope>NUCLEOTIDE SEQUENCE [LARGE SCALE GENOMIC DNA]</scope>
    <source>
        <strain evidence="6">ATCC BAA-594 / HTCC2503 / KCTC 12087</strain>
    </source>
</reference>
<accession>E0TD27</accession>
<dbReference type="CDD" id="cd06422">
    <property type="entry name" value="NTP_transferase_like_1"/>
    <property type="match status" value="1"/>
</dbReference>
<dbReference type="OrthoDB" id="9788272at2"/>
<dbReference type="eggNOG" id="COG1208">
    <property type="taxonomic scope" value="Bacteria"/>
</dbReference>
<dbReference type="EMBL" id="CP002156">
    <property type="protein sequence ID" value="ADM08686.1"/>
    <property type="molecule type" value="Genomic_DNA"/>
</dbReference>
<dbReference type="SUPFAM" id="SSF53448">
    <property type="entry name" value="Nucleotide-diphospho-sugar transferases"/>
    <property type="match status" value="1"/>
</dbReference>
<dbReference type="Proteomes" id="UP000001302">
    <property type="component" value="Chromosome"/>
</dbReference>
<gene>
    <name evidence="5" type="ordered locus">PB2503_03047</name>
</gene>
<dbReference type="HOGENOM" id="CLU_029499_2_1_5"/>
<dbReference type="InterPro" id="IPR025877">
    <property type="entry name" value="MobA-like_NTP_Trfase"/>
</dbReference>
<name>E0TD27_PARBH</name>
<keyword evidence="3" id="KW-0460">Magnesium</keyword>
<dbReference type="PANTHER" id="PTHR43584:SF8">
    <property type="entry name" value="N-ACETYLMURAMATE ALPHA-1-PHOSPHATE URIDYLYLTRANSFERASE"/>
    <property type="match status" value="1"/>
</dbReference>
<dbReference type="GO" id="GO:0016779">
    <property type="term" value="F:nucleotidyltransferase activity"/>
    <property type="evidence" value="ECO:0007669"/>
    <property type="project" value="UniProtKB-KW"/>
</dbReference>
<evidence type="ECO:0000256" key="3">
    <source>
        <dbReference type="ARBA" id="ARBA00022842"/>
    </source>
</evidence>
<protein>
    <submittedName>
        <fullName evidence="5">Nucleotidyltransferase family protein</fullName>
    </submittedName>
</protein>